<dbReference type="Gene3D" id="1.10.10.60">
    <property type="entry name" value="Homeodomain-like"/>
    <property type="match status" value="1"/>
</dbReference>
<dbReference type="SUPFAM" id="SSF46689">
    <property type="entry name" value="Homeodomain-like"/>
    <property type="match status" value="1"/>
</dbReference>
<dbReference type="GO" id="GO:0003700">
    <property type="term" value="F:DNA-binding transcription factor activity"/>
    <property type="evidence" value="ECO:0007669"/>
    <property type="project" value="InterPro"/>
</dbReference>
<dbReference type="EMBL" id="JABANE010000003">
    <property type="protein sequence ID" value="NME66685.1"/>
    <property type="molecule type" value="Genomic_DNA"/>
</dbReference>
<evidence type="ECO:0000313" key="6">
    <source>
        <dbReference type="Proteomes" id="UP000576082"/>
    </source>
</evidence>
<dbReference type="AlphaFoldDB" id="A0A7X9NZK2"/>
<dbReference type="GO" id="GO:0043565">
    <property type="term" value="F:sequence-specific DNA binding"/>
    <property type="evidence" value="ECO:0007669"/>
    <property type="project" value="InterPro"/>
</dbReference>
<dbReference type="PRINTS" id="PR00032">
    <property type="entry name" value="HTHARAC"/>
</dbReference>
<dbReference type="PROSITE" id="PS01124">
    <property type="entry name" value="HTH_ARAC_FAMILY_2"/>
    <property type="match status" value="1"/>
</dbReference>
<dbReference type="InterPro" id="IPR018060">
    <property type="entry name" value="HTH_AraC"/>
</dbReference>
<keyword evidence="1" id="KW-0805">Transcription regulation</keyword>
<dbReference type="PANTHER" id="PTHR47893:SF1">
    <property type="entry name" value="REGULATORY PROTEIN PCHR"/>
    <property type="match status" value="1"/>
</dbReference>
<dbReference type="Pfam" id="PF12833">
    <property type="entry name" value="HTH_18"/>
    <property type="match status" value="1"/>
</dbReference>
<dbReference type="RefSeq" id="WP_169654431.1">
    <property type="nucleotide sequence ID" value="NZ_JABANE010000003.1"/>
</dbReference>
<organism evidence="5 6">
    <name type="scientific">Flammeovirga aprica JL-4</name>
    <dbReference type="NCBI Taxonomy" id="694437"/>
    <lineage>
        <taxon>Bacteria</taxon>
        <taxon>Pseudomonadati</taxon>
        <taxon>Bacteroidota</taxon>
        <taxon>Cytophagia</taxon>
        <taxon>Cytophagales</taxon>
        <taxon>Flammeovirgaceae</taxon>
        <taxon>Flammeovirga</taxon>
    </lineage>
</organism>
<keyword evidence="3" id="KW-0804">Transcription</keyword>
<dbReference type="PANTHER" id="PTHR47893">
    <property type="entry name" value="REGULATORY PROTEIN PCHR"/>
    <property type="match status" value="1"/>
</dbReference>
<dbReference type="SMART" id="SM00342">
    <property type="entry name" value="HTH_ARAC"/>
    <property type="match status" value="1"/>
</dbReference>
<dbReference type="InterPro" id="IPR020449">
    <property type="entry name" value="Tscrpt_reg_AraC-type_HTH"/>
</dbReference>
<feature type="domain" description="HTH araC/xylS-type" evidence="4">
    <location>
        <begin position="231"/>
        <end position="329"/>
    </location>
</feature>
<evidence type="ECO:0000256" key="3">
    <source>
        <dbReference type="ARBA" id="ARBA00023163"/>
    </source>
</evidence>
<comment type="caution">
    <text evidence="5">The sequence shown here is derived from an EMBL/GenBank/DDBJ whole genome shotgun (WGS) entry which is preliminary data.</text>
</comment>
<evidence type="ECO:0000259" key="4">
    <source>
        <dbReference type="PROSITE" id="PS01124"/>
    </source>
</evidence>
<accession>A0A7X9NZK2</accession>
<keyword evidence="2" id="KW-0238">DNA-binding</keyword>
<dbReference type="InterPro" id="IPR009057">
    <property type="entry name" value="Homeodomain-like_sf"/>
</dbReference>
<dbReference type="InterPro" id="IPR053142">
    <property type="entry name" value="PchR_regulatory_protein"/>
</dbReference>
<reference evidence="5 6" key="1">
    <citation type="submission" date="2020-04" db="EMBL/GenBank/DDBJ databases">
        <title>Flammeovirga sp. SR4, a novel species isolated from seawater.</title>
        <authorList>
            <person name="Wang X."/>
        </authorList>
    </citation>
    <scope>NUCLEOTIDE SEQUENCE [LARGE SCALE GENOMIC DNA]</scope>
    <source>
        <strain evidence="5 6">ATCC 23126</strain>
    </source>
</reference>
<keyword evidence="6" id="KW-1185">Reference proteome</keyword>
<name>A0A7X9NZK2_9BACT</name>
<evidence type="ECO:0000256" key="2">
    <source>
        <dbReference type="ARBA" id="ARBA00023125"/>
    </source>
</evidence>
<evidence type="ECO:0000313" key="5">
    <source>
        <dbReference type="EMBL" id="NME66685.1"/>
    </source>
</evidence>
<gene>
    <name evidence="5" type="ORF">HHU12_01795</name>
</gene>
<sequence length="335" mass="38348">MIKNKTNILLDSTTIDSLYASIHQNIGGERVGNRIIGNTILGNVNLESFNHIQDFNISINHMTLNKTAHIYNNADNSEGNVYMLVVKGDGTVLANTGERKLKEVKKNELIVYSNINKVILEFPMNQSLSLVGLRLNREQLISLLNHSEDAYQEMITYLNENVLIDQITSETLHIIEEIIKIQNSTVIGRSSIIIGKGLELAGRFLTQVYHKIHNQRSNINHISQEEMELYHEIKDYLLQDYENIPTISSVAKEFGIGETKLKERFKSIFGKPIFKFITTHRMLDAHRLIEMTDTPISRVAKEIGYPHLSKFSMVFKKHYGYTPSELRKNTVINAY</sequence>
<protein>
    <submittedName>
        <fullName evidence="5">Helix-turn-helix transcriptional regulator</fullName>
    </submittedName>
</protein>
<dbReference type="Proteomes" id="UP000576082">
    <property type="component" value="Unassembled WGS sequence"/>
</dbReference>
<evidence type="ECO:0000256" key="1">
    <source>
        <dbReference type="ARBA" id="ARBA00023015"/>
    </source>
</evidence>
<proteinExistence type="predicted"/>